<keyword evidence="10" id="KW-1185">Reference proteome</keyword>
<dbReference type="Proteomes" id="UP000242133">
    <property type="component" value="Unassembled WGS sequence"/>
</dbReference>
<dbReference type="Gene3D" id="3.30.70.1450">
    <property type="entry name" value="Regulator of K+ conductance, C-terminal domain"/>
    <property type="match status" value="2"/>
</dbReference>
<evidence type="ECO:0000256" key="1">
    <source>
        <dbReference type="ARBA" id="ARBA00004141"/>
    </source>
</evidence>
<comment type="caution">
    <text evidence="9">The sequence shown here is derived from an EMBL/GenBank/DDBJ whole genome shotgun (WGS) entry which is preliminary data.</text>
</comment>
<feature type="transmembrane region" description="Helical" evidence="7">
    <location>
        <begin position="38"/>
        <end position="56"/>
    </location>
</feature>
<dbReference type="PANTHER" id="PTHR43652:SF2">
    <property type="entry name" value="BASIC AMINO ACID ANTIPORTER YFCC-RELATED"/>
    <property type="match status" value="1"/>
</dbReference>
<feature type="transmembrane region" description="Helical" evidence="7">
    <location>
        <begin position="538"/>
        <end position="557"/>
    </location>
</feature>
<protein>
    <submittedName>
        <fullName evidence="9">Di/tricarboxylate transporter</fullName>
    </submittedName>
</protein>
<feature type="transmembrane region" description="Helical" evidence="7">
    <location>
        <begin position="495"/>
        <end position="526"/>
    </location>
</feature>
<gene>
    <name evidence="9" type="ORF">CLV44_101149</name>
</gene>
<keyword evidence="6 7" id="KW-0472">Membrane</keyword>
<evidence type="ECO:0000259" key="8">
    <source>
        <dbReference type="PROSITE" id="PS51202"/>
    </source>
</evidence>
<dbReference type="InterPro" id="IPR006037">
    <property type="entry name" value="RCK_C"/>
</dbReference>
<sequence length="601" mass="64018">MVFQRIRVNAVEWQGWFALSLMVAALAVLVLTRTGPHIVMMAVLALLSISGVLSPSEALAGFANSGLITVACMFVVAAGIHSSGGVDMLVNKVLGRPDSVRGAMGRIFAPVVLLSGFLNNTPVVATMIPAIHAWSRQINIPASKLMIPLSYSAILGGTLTLIGTSTNLVVNGQYQELTGEPGLSLFSITAVALPVVLVGLLFIWLVFPRLLPDRSDKRAFANLREFTLEVAVAPGGPLVGQSVEQAGLRSLDRVYLVEIERNGNIVTAVSSEEKLRDGDRLVFAGDTEAISDLLRINGIQPSPENGHSDTLNLDRAERCLVEAVVSPHCDAVGHAIRDARFRDRYGAVVLAVARSGERVQGNLGNIRLEAGDTLLLEARPAFVSRQRYNKDFLLINDLDKTQPRHERAWLAWGILAALVLAAGTGLTSMLNAALVGAGLMVVTGCCNVVQAEKSLDLTVILTIAASFALGAALQKTGVATFLADGIVELSSGTPWLLLILTYLAVSVLTEMITNNAAAVLMLPIVLEVTDKAQLSHEPFIFAIMIAASASFATPLGYQTNLMVYGPGGYRFTDFLKVGVPMNLLVAAVTLTTLLLGWPLTR</sequence>
<dbReference type="InterPro" id="IPR051679">
    <property type="entry name" value="DASS-Related_Transporters"/>
</dbReference>
<evidence type="ECO:0000256" key="7">
    <source>
        <dbReference type="SAM" id="Phobius"/>
    </source>
</evidence>
<evidence type="ECO:0000256" key="6">
    <source>
        <dbReference type="ARBA" id="ARBA00023136"/>
    </source>
</evidence>
<keyword evidence="5 7" id="KW-1133">Transmembrane helix</keyword>
<organism evidence="9 10">
    <name type="scientific">Marinobacterium halophilum</name>
    <dbReference type="NCBI Taxonomy" id="267374"/>
    <lineage>
        <taxon>Bacteria</taxon>
        <taxon>Pseudomonadati</taxon>
        <taxon>Pseudomonadota</taxon>
        <taxon>Gammaproteobacteria</taxon>
        <taxon>Oceanospirillales</taxon>
        <taxon>Oceanospirillaceae</taxon>
        <taxon>Marinobacterium</taxon>
    </lineage>
</organism>
<dbReference type="FunFam" id="3.30.70.1450:FF:000009">
    <property type="entry name" value="SLC13 family permease"/>
    <property type="match status" value="1"/>
</dbReference>
<feature type="transmembrane region" description="Helical" evidence="7">
    <location>
        <begin position="62"/>
        <end position="80"/>
    </location>
</feature>
<dbReference type="InterPro" id="IPR031312">
    <property type="entry name" value="Na/sul_symport_CS"/>
</dbReference>
<feature type="transmembrane region" description="Helical" evidence="7">
    <location>
        <begin position="13"/>
        <end position="31"/>
    </location>
</feature>
<dbReference type="GO" id="GO:0005886">
    <property type="term" value="C:plasma membrane"/>
    <property type="evidence" value="ECO:0007669"/>
    <property type="project" value="TreeGrafter"/>
</dbReference>
<feature type="transmembrane region" description="Helical" evidence="7">
    <location>
        <begin position="145"/>
        <end position="163"/>
    </location>
</feature>
<reference evidence="9 10" key="1">
    <citation type="submission" date="2018-03" db="EMBL/GenBank/DDBJ databases">
        <title>Genomic Encyclopedia of Archaeal and Bacterial Type Strains, Phase II (KMG-II): from individual species to whole genera.</title>
        <authorList>
            <person name="Goeker M."/>
        </authorList>
    </citation>
    <scope>NUCLEOTIDE SEQUENCE [LARGE SCALE GENOMIC DNA]</scope>
    <source>
        <strain evidence="9 10">DSM 17586</strain>
    </source>
</reference>
<feature type="transmembrane region" description="Helical" evidence="7">
    <location>
        <begin position="408"/>
        <end position="426"/>
    </location>
</feature>
<dbReference type="GO" id="GO:0006813">
    <property type="term" value="P:potassium ion transport"/>
    <property type="evidence" value="ECO:0007669"/>
    <property type="project" value="InterPro"/>
</dbReference>
<evidence type="ECO:0000313" key="10">
    <source>
        <dbReference type="Proteomes" id="UP000242133"/>
    </source>
</evidence>
<dbReference type="PROSITE" id="PS51202">
    <property type="entry name" value="RCK_C"/>
    <property type="match status" value="2"/>
</dbReference>
<dbReference type="SUPFAM" id="SSF116726">
    <property type="entry name" value="TrkA C-terminal domain-like"/>
    <property type="match status" value="2"/>
</dbReference>
<keyword evidence="2" id="KW-0813">Transport</keyword>
<keyword evidence="3 7" id="KW-0812">Transmembrane</keyword>
<dbReference type="Pfam" id="PF02080">
    <property type="entry name" value="TrkA_C"/>
    <property type="match status" value="2"/>
</dbReference>
<feature type="transmembrane region" description="Helical" evidence="7">
    <location>
        <begin position="577"/>
        <end position="597"/>
    </location>
</feature>
<name>A0A2P8F4X3_9GAMM</name>
<feature type="transmembrane region" description="Helical" evidence="7">
    <location>
        <begin position="457"/>
        <end position="483"/>
    </location>
</feature>
<dbReference type="InterPro" id="IPR036721">
    <property type="entry name" value="RCK_C_sf"/>
</dbReference>
<comment type="subcellular location">
    <subcellularLocation>
        <location evidence="1">Membrane</location>
        <topology evidence="1">Multi-pass membrane protein</topology>
    </subcellularLocation>
</comment>
<dbReference type="GO" id="GO:0008324">
    <property type="term" value="F:monoatomic cation transmembrane transporter activity"/>
    <property type="evidence" value="ECO:0007669"/>
    <property type="project" value="InterPro"/>
</dbReference>
<accession>A0A2P8F4X3</accession>
<evidence type="ECO:0000256" key="5">
    <source>
        <dbReference type="ARBA" id="ARBA00022989"/>
    </source>
</evidence>
<keyword evidence="4" id="KW-0677">Repeat</keyword>
<evidence type="ECO:0000256" key="3">
    <source>
        <dbReference type="ARBA" id="ARBA00022692"/>
    </source>
</evidence>
<dbReference type="InterPro" id="IPR004680">
    <property type="entry name" value="Cit_transptr-like_dom"/>
</dbReference>
<dbReference type="Pfam" id="PF03600">
    <property type="entry name" value="CitMHS"/>
    <property type="match status" value="1"/>
</dbReference>
<dbReference type="EMBL" id="PYGI01000001">
    <property type="protein sequence ID" value="PSL16751.1"/>
    <property type="molecule type" value="Genomic_DNA"/>
</dbReference>
<feature type="domain" description="RCK C-terminal" evidence="8">
    <location>
        <begin position="308"/>
        <end position="392"/>
    </location>
</feature>
<dbReference type="PANTHER" id="PTHR43652">
    <property type="entry name" value="BASIC AMINO ACID ANTIPORTER YFCC-RELATED"/>
    <property type="match status" value="1"/>
</dbReference>
<proteinExistence type="predicted"/>
<dbReference type="AlphaFoldDB" id="A0A2P8F4X3"/>
<evidence type="ECO:0000256" key="4">
    <source>
        <dbReference type="ARBA" id="ARBA00022737"/>
    </source>
</evidence>
<evidence type="ECO:0000256" key="2">
    <source>
        <dbReference type="ARBA" id="ARBA00022448"/>
    </source>
</evidence>
<feature type="transmembrane region" description="Helical" evidence="7">
    <location>
        <begin position="183"/>
        <end position="207"/>
    </location>
</feature>
<evidence type="ECO:0000313" key="9">
    <source>
        <dbReference type="EMBL" id="PSL16751.1"/>
    </source>
</evidence>
<dbReference type="PROSITE" id="PS01271">
    <property type="entry name" value="NA_SULFATE"/>
    <property type="match status" value="1"/>
</dbReference>
<feature type="domain" description="RCK C-terminal" evidence="8">
    <location>
        <begin position="215"/>
        <end position="299"/>
    </location>
</feature>
<feature type="transmembrane region" description="Helical" evidence="7">
    <location>
        <begin position="432"/>
        <end position="450"/>
    </location>
</feature>